<dbReference type="PROSITE" id="PS50053">
    <property type="entry name" value="UBIQUITIN_2"/>
    <property type="match status" value="1"/>
</dbReference>
<dbReference type="InterPro" id="IPR039751">
    <property type="entry name" value="HERPUD1/2"/>
</dbReference>
<evidence type="ECO:0000313" key="9">
    <source>
        <dbReference type="Proteomes" id="UP000278807"/>
    </source>
</evidence>
<dbReference type="WBParaSite" id="HNAJ_0000872001-mRNA-1">
    <property type="protein sequence ID" value="HNAJ_0000872001-mRNA-1"/>
    <property type="gene ID" value="HNAJ_0000872001"/>
</dbReference>
<protein>
    <submittedName>
        <fullName evidence="10">Ubiquitin-like domain-containing protein</fullName>
    </submittedName>
</protein>
<gene>
    <name evidence="8" type="ORF">HNAJ_LOCUS8716</name>
</gene>
<feature type="region of interest" description="Disordered" evidence="6">
    <location>
        <begin position="240"/>
        <end position="303"/>
    </location>
</feature>
<keyword evidence="4" id="KW-0472">Membrane</keyword>
<organism evidence="10">
    <name type="scientific">Rodentolepis nana</name>
    <name type="common">Dwarf tapeworm</name>
    <name type="synonym">Hymenolepis nana</name>
    <dbReference type="NCBI Taxonomy" id="102285"/>
    <lineage>
        <taxon>Eukaryota</taxon>
        <taxon>Metazoa</taxon>
        <taxon>Spiralia</taxon>
        <taxon>Lophotrochozoa</taxon>
        <taxon>Platyhelminthes</taxon>
        <taxon>Cestoda</taxon>
        <taxon>Eucestoda</taxon>
        <taxon>Cyclophyllidea</taxon>
        <taxon>Hymenolepididae</taxon>
        <taxon>Rodentolepis</taxon>
    </lineage>
</organism>
<reference evidence="10" key="1">
    <citation type="submission" date="2017-02" db="UniProtKB">
        <authorList>
            <consortium name="WormBaseParasite"/>
        </authorList>
    </citation>
    <scope>IDENTIFICATION</scope>
</reference>
<reference evidence="8 9" key="2">
    <citation type="submission" date="2018-11" db="EMBL/GenBank/DDBJ databases">
        <authorList>
            <consortium name="Pathogen Informatics"/>
        </authorList>
    </citation>
    <scope>NUCLEOTIDE SEQUENCE [LARGE SCALE GENOMIC DNA]</scope>
</reference>
<evidence type="ECO:0000256" key="5">
    <source>
        <dbReference type="ARBA" id="ARBA00023230"/>
    </source>
</evidence>
<dbReference type="InterPro" id="IPR029071">
    <property type="entry name" value="Ubiquitin-like_domsf"/>
</dbReference>
<evidence type="ECO:0000256" key="2">
    <source>
        <dbReference type="ARBA" id="ARBA00022692"/>
    </source>
</evidence>
<evidence type="ECO:0000313" key="10">
    <source>
        <dbReference type="WBParaSite" id="HNAJ_0000872001-mRNA-1"/>
    </source>
</evidence>
<keyword evidence="5" id="KW-0834">Unfolded protein response</keyword>
<dbReference type="OrthoDB" id="21589at2759"/>
<proteinExistence type="predicted"/>
<evidence type="ECO:0000256" key="6">
    <source>
        <dbReference type="SAM" id="MobiDB-lite"/>
    </source>
</evidence>
<accession>A0A0R3TMZ1</accession>
<keyword evidence="9" id="KW-1185">Reference proteome</keyword>
<evidence type="ECO:0000256" key="3">
    <source>
        <dbReference type="ARBA" id="ARBA00022989"/>
    </source>
</evidence>
<dbReference type="InterPro" id="IPR000626">
    <property type="entry name" value="Ubiquitin-like_dom"/>
</dbReference>
<keyword evidence="3" id="KW-1133">Transmembrane helix</keyword>
<dbReference type="SUPFAM" id="SSF54236">
    <property type="entry name" value="Ubiquitin-like"/>
    <property type="match status" value="1"/>
</dbReference>
<dbReference type="STRING" id="102285.A0A0R3TMZ1"/>
<name>A0A0R3TMZ1_RODNA</name>
<keyword evidence="2" id="KW-0812">Transmembrane</keyword>
<comment type="subcellular location">
    <subcellularLocation>
        <location evidence="1">Membrane</location>
    </subcellularLocation>
</comment>
<feature type="compositionally biased region" description="Polar residues" evidence="6">
    <location>
        <begin position="260"/>
        <end position="277"/>
    </location>
</feature>
<dbReference type="Proteomes" id="UP000278807">
    <property type="component" value="Unassembled WGS sequence"/>
</dbReference>
<dbReference type="GO" id="GO:0016020">
    <property type="term" value="C:membrane"/>
    <property type="evidence" value="ECO:0007669"/>
    <property type="project" value="UniProtKB-SubCell"/>
</dbReference>
<feature type="domain" description="Ubiquitin-like" evidence="7">
    <location>
        <begin position="6"/>
        <end position="67"/>
    </location>
</feature>
<evidence type="ECO:0000256" key="1">
    <source>
        <dbReference type="ARBA" id="ARBA00004370"/>
    </source>
</evidence>
<feature type="compositionally biased region" description="Low complexity" evidence="6">
    <location>
        <begin position="288"/>
        <end position="303"/>
    </location>
</feature>
<evidence type="ECO:0000259" key="7">
    <source>
        <dbReference type="PROSITE" id="PS50053"/>
    </source>
</evidence>
<dbReference type="PANTHER" id="PTHR12943">
    <property type="entry name" value="HOMOCYSTEINE-RESPONSIVE ENDOPLASMIC RETICULUM-RESIDENT UNIQUITIN-LIKE DOMAIN HERPUD PROTEIN FAMILY MEMBER"/>
    <property type="match status" value="1"/>
</dbReference>
<dbReference type="Pfam" id="PF00240">
    <property type="entry name" value="ubiquitin"/>
    <property type="match status" value="1"/>
</dbReference>
<dbReference type="EMBL" id="UZAE01012367">
    <property type="protein sequence ID" value="VDO04788.1"/>
    <property type="molecule type" value="Genomic_DNA"/>
</dbReference>
<dbReference type="Gene3D" id="3.10.20.90">
    <property type="entry name" value="Phosphatidylinositol 3-kinase Catalytic Subunit, Chain A, domain 1"/>
    <property type="match status" value="1"/>
</dbReference>
<dbReference type="PANTHER" id="PTHR12943:SF27">
    <property type="entry name" value="HOMOCYSTEINE-INDUCED ENDOPLASMIC RETICULUM PROTEIN, ISOFORM A"/>
    <property type="match status" value="1"/>
</dbReference>
<dbReference type="AlphaFoldDB" id="A0A0R3TMZ1"/>
<dbReference type="GO" id="GO:0030968">
    <property type="term" value="P:endoplasmic reticulum unfolded protein response"/>
    <property type="evidence" value="ECO:0007669"/>
    <property type="project" value="TreeGrafter"/>
</dbReference>
<sequence length="339" mass="37363">MTSTHFQLAVVSADQRLPSQTVDIDGDWTAIDLKRHLSKFYPGEPPVDSQKLIFAGRILSDDSNLRNIIGQESISRTVHLVLSPSVANQAKAAVAAQEPSCLTPEQMEHLKQQYLLYLSDYYKNNNDTISNDQHEQEEFSNGDDVINVEIDLNGDLEVPENGFQRVARALGIGGGAVHQQANDEGAEEQVDLFDLAYAVFRISILIAVCVTYASWQRIALVAFVGLFFYWRNGARQNAIRRRRNPPVAAPTPVSPPTQQNTDTQNSEVHSNTTTSGAATEGDDVGQLSSSTETPQQEQQGPPTRIRQIAQALRGAGETSYRLVYAIFDSLVPELPARID</sequence>
<evidence type="ECO:0000313" key="8">
    <source>
        <dbReference type="EMBL" id="VDO04788.1"/>
    </source>
</evidence>
<evidence type="ECO:0000256" key="4">
    <source>
        <dbReference type="ARBA" id="ARBA00023136"/>
    </source>
</evidence>